<comment type="caution">
    <text evidence="4">The sequence shown here is derived from an EMBL/GenBank/DDBJ whole genome shotgun (WGS) entry which is preliminary data.</text>
</comment>
<dbReference type="PROSITE" id="PS50005">
    <property type="entry name" value="TPR"/>
    <property type="match status" value="1"/>
</dbReference>
<dbReference type="Pfam" id="PF14737">
    <property type="entry name" value="DUF4470"/>
    <property type="match status" value="1"/>
</dbReference>
<reference evidence="4" key="1">
    <citation type="submission" date="2020-11" db="EMBL/GenBank/DDBJ databases">
        <authorList>
            <consortium name="DOE Joint Genome Institute"/>
            <person name="Ahrendt S."/>
            <person name="Riley R."/>
            <person name="Andreopoulos W."/>
            <person name="Labutti K."/>
            <person name="Pangilinan J."/>
            <person name="Ruiz-Duenas F.J."/>
            <person name="Barrasa J.M."/>
            <person name="Sanchez-Garcia M."/>
            <person name="Camarero S."/>
            <person name="Miyauchi S."/>
            <person name="Serrano A."/>
            <person name="Linde D."/>
            <person name="Babiker R."/>
            <person name="Drula E."/>
            <person name="Ayuso-Fernandez I."/>
            <person name="Pacheco R."/>
            <person name="Padilla G."/>
            <person name="Ferreira P."/>
            <person name="Barriuso J."/>
            <person name="Kellner H."/>
            <person name="Castanera R."/>
            <person name="Alfaro M."/>
            <person name="Ramirez L."/>
            <person name="Pisabarro A.G."/>
            <person name="Kuo A."/>
            <person name="Tritt A."/>
            <person name="Lipzen A."/>
            <person name="He G."/>
            <person name="Yan M."/>
            <person name="Ng V."/>
            <person name="Cullen D."/>
            <person name="Martin F."/>
            <person name="Rosso M.-N."/>
            <person name="Henrissat B."/>
            <person name="Hibbett D."/>
            <person name="Martinez A.T."/>
            <person name="Grigoriev I.V."/>
        </authorList>
    </citation>
    <scope>NUCLEOTIDE SEQUENCE</scope>
    <source>
        <strain evidence="4">CBS 506.95</strain>
    </source>
</reference>
<evidence type="ECO:0000256" key="2">
    <source>
        <dbReference type="SAM" id="MobiDB-lite"/>
    </source>
</evidence>
<evidence type="ECO:0000256" key="1">
    <source>
        <dbReference type="PROSITE-ProRule" id="PRU00339"/>
    </source>
</evidence>
<keyword evidence="5" id="KW-1185">Reference proteome</keyword>
<dbReference type="InterPro" id="IPR019734">
    <property type="entry name" value="TPR_rpt"/>
</dbReference>
<evidence type="ECO:0000313" key="4">
    <source>
        <dbReference type="EMBL" id="KAF9529083.1"/>
    </source>
</evidence>
<dbReference type="Proteomes" id="UP000807306">
    <property type="component" value="Unassembled WGS sequence"/>
</dbReference>
<accession>A0A9P6JQQ8</accession>
<organism evidence="4 5">
    <name type="scientific">Crepidotus variabilis</name>
    <dbReference type="NCBI Taxonomy" id="179855"/>
    <lineage>
        <taxon>Eukaryota</taxon>
        <taxon>Fungi</taxon>
        <taxon>Dikarya</taxon>
        <taxon>Basidiomycota</taxon>
        <taxon>Agaricomycotina</taxon>
        <taxon>Agaricomycetes</taxon>
        <taxon>Agaricomycetidae</taxon>
        <taxon>Agaricales</taxon>
        <taxon>Agaricineae</taxon>
        <taxon>Crepidotaceae</taxon>
        <taxon>Crepidotus</taxon>
    </lineage>
</organism>
<evidence type="ECO:0000259" key="3">
    <source>
        <dbReference type="Pfam" id="PF14737"/>
    </source>
</evidence>
<evidence type="ECO:0000313" key="5">
    <source>
        <dbReference type="Proteomes" id="UP000807306"/>
    </source>
</evidence>
<proteinExistence type="predicted"/>
<feature type="region of interest" description="Disordered" evidence="2">
    <location>
        <begin position="379"/>
        <end position="403"/>
    </location>
</feature>
<dbReference type="EMBL" id="MU157848">
    <property type="protein sequence ID" value="KAF9529083.1"/>
    <property type="molecule type" value="Genomic_DNA"/>
</dbReference>
<protein>
    <recommendedName>
        <fullName evidence="3">DUF4470 domain-containing protein</fullName>
    </recommendedName>
</protein>
<dbReference type="OrthoDB" id="2423701at2759"/>
<dbReference type="Gene3D" id="1.25.40.10">
    <property type="entry name" value="Tetratricopeptide repeat domain"/>
    <property type="match status" value="1"/>
</dbReference>
<dbReference type="SUPFAM" id="SSF48452">
    <property type="entry name" value="TPR-like"/>
    <property type="match status" value="1"/>
</dbReference>
<keyword evidence="1" id="KW-0802">TPR repeat</keyword>
<feature type="repeat" description="TPR" evidence="1">
    <location>
        <begin position="2"/>
        <end position="35"/>
    </location>
</feature>
<feature type="domain" description="DUF4470" evidence="3">
    <location>
        <begin position="229"/>
        <end position="319"/>
    </location>
</feature>
<dbReference type="InterPro" id="IPR027974">
    <property type="entry name" value="DUF4470"/>
</dbReference>
<sequence length="965" mass="110168">MAEEANQSGTLAYKAREFLKAQEFFEQATQLGPTEPKYASNLSAVVYEQGKYVQCTKSVCRAWKVLDDSHLQSMPPNDVLAIKLATRAAKAQMNGFFDASLLEDSKHFHRRRSANEKACLNAMEQYALLERPQGDSKIEEMSSLWRQWRRVQAEYRTDDPHHLSNFSSERKESQMRMNALPIFKGATDPTLEYMKLGMDFVRSIAKGPDGRKDRQLFLSMGEGPSGRCWSFLFGGSGDGRHVLATMIELASFVRTMHPENANAKPSAFTTTKTHMTLIDIHPAAIARSVIVFSLLHDMMTTTAQAKAIERAEVYATVFYIFTSMVIPSYCQERFIESAKRSMAILEHGNSYLRLNERSLPAVLKILRYWSKPLPKSTKILTHRNDGQHGSSTKAAATQGIRRRQPAECLSDFKSYRDDEDVETPLHRRWHRPFRPENPPDTFLHPYYDADAEMQIYDNIGVLLPPQTLLSRHPHLEAVVKKWEGSNPARWTDARREIRETWVPNPVLFDDDSTEHPYYSTEGYWQGPIGYPLLPHPFYSCLFSFEEFCKPYVTTSDRRASKTAFAIMSRFFELAANALYTLRKSLVIEIVVGDLLADIPRLIQGEFGARPPNSPNEYVRMWLSNIPDYTNGFLNHLSHLAPYMKSDGLMTFNCMRNHATFSSLENYVSHYTFLSIEEFPRYFGCQLSLMNGDTYTGSSTVLQGPFQPVVLSELATREELHAWLARLFLTTLCCGRPTAGVGTVIEMNNNITSFFRLLIYLRRQVGFPSHWLGDFVQKIISDSLFTDVPLYSGTLPIPTSIMSAHVTSRKVHLAAWEVGIQVIVASMRLSLPFSLNLPDTFPKPNDIRTFKAVVELSFQGIDWNVHISPFIKALGLMLYNPTSFSSNMTLPRMEDIIESAPRTKQSNLQFILGQEEIDLRWGYISWKMSLSWYQKMKTEGWKMIAFRTDFNFIATMPSGADTWSEI</sequence>
<dbReference type="AlphaFoldDB" id="A0A9P6JQQ8"/>
<name>A0A9P6JQQ8_9AGAR</name>
<dbReference type="InterPro" id="IPR011990">
    <property type="entry name" value="TPR-like_helical_dom_sf"/>
</dbReference>
<gene>
    <name evidence="4" type="ORF">CPB83DRAFT_853195</name>
</gene>